<evidence type="ECO:0000256" key="2">
    <source>
        <dbReference type="ARBA" id="ARBA00022801"/>
    </source>
</evidence>
<gene>
    <name evidence="5" type="ORF">FIV42_05650</name>
</gene>
<evidence type="ECO:0000313" key="6">
    <source>
        <dbReference type="Proteomes" id="UP000315995"/>
    </source>
</evidence>
<evidence type="ECO:0000256" key="3">
    <source>
        <dbReference type="SAM" id="SignalP"/>
    </source>
</evidence>
<keyword evidence="6" id="KW-1185">Reference proteome</keyword>
<feature type="signal peptide" evidence="3">
    <location>
        <begin position="1"/>
        <end position="22"/>
    </location>
</feature>
<dbReference type="RefSeq" id="WP_141196727.1">
    <property type="nucleotide sequence ID" value="NZ_CP041186.1"/>
</dbReference>
<evidence type="ECO:0000259" key="4">
    <source>
        <dbReference type="PROSITE" id="PS51829"/>
    </source>
</evidence>
<dbReference type="InterPro" id="IPR002884">
    <property type="entry name" value="P_dom"/>
</dbReference>
<dbReference type="SUPFAM" id="SSF57184">
    <property type="entry name" value="Growth factor receptor domain"/>
    <property type="match status" value="1"/>
</dbReference>
<reference evidence="5 6" key="1">
    <citation type="submission" date="2019-06" db="EMBL/GenBank/DDBJ databases">
        <title>Persicimonas caeni gen. nov., sp. nov., a predatory bacterium isolated from solar saltern.</title>
        <authorList>
            <person name="Wang S."/>
        </authorList>
    </citation>
    <scope>NUCLEOTIDE SEQUENCE [LARGE SCALE GENOMIC DNA]</scope>
    <source>
        <strain evidence="5 6">YN101</strain>
    </source>
</reference>
<protein>
    <recommendedName>
        <fullName evidence="4">P/Homo B domain-containing protein</fullName>
    </recommendedName>
</protein>
<evidence type="ECO:0000256" key="1">
    <source>
        <dbReference type="ARBA" id="ARBA00022670"/>
    </source>
</evidence>
<dbReference type="Gene3D" id="2.60.120.260">
    <property type="entry name" value="Galactose-binding domain-like"/>
    <property type="match status" value="1"/>
</dbReference>
<dbReference type="GO" id="GO:0006508">
    <property type="term" value="P:proteolysis"/>
    <property type="evidence" value="ECO:0007669"/>
    <property type="project" value="UniProtKB-KW"/>
</dbReference>
<accession>A0A5B8Y0B4</accession>
<dbReference type="InterPro" id="IPR009030">
    <property type="entry name" value="Growth_fac_rcpt_cys_sf"/>
</dbReference>
<accession>A0A4Y6PPF3</accession>
<dbReference type="AlphaFoldDB" id="A0A4Y6PPF3"/>
<keyword evidence="1" id="KW-0645">Protease</keyword>
<feature type="domain" description="P/Homo B" evidence="4">
    <location>
        <begin position="1114"/>
        <end position="1252"/>
    </location>
</feature>
<keyword evidence="3" id="KW-0732">Signal</keyword>
<dbReference type="PROSITE" id="PS51829">
    <property type="entry name" value="P_HOMO_B"/>
    <property type="match status" value="1"/>
</dbReference>
<dbReference type="OrthoDB" id="5477731at2"/>
<dbReference type="InterPro" id="IPR008979">
    <property type="entry name" value="Galactose-bd-like_sf"/>
</dbReference>
<dbReference type="Proteomes" id="UP000315995">
    <property type="component" value="Chromosome"/>
</dbReference>
<organism evidence="5 6">
    <name type="scientific">Persicimonas caeni</name>
    <dbReference type="NCBI Taxonomy" id="2292766"/>
    <lineage>
        <taxon>Bacteria</taxon>
        <taxon>Deltaproteobacteria</taxon>
        <taxon>Bradymonadales</taxon>
        <taxon>Bradymonadaceae</taxon>
        <taxon>Persicimonas</taxon>
    </lineage>
</organism>
<feature type="chain" id="PRO_5030106183" description="P/Homo B domain-containing protein" evidence="3">
    <location>
        <begin position="23"/>
        <end position="1252"/>
    </location>
</feature>
<proteinExistence type="predicted"/>
<dbReference type="EMBL" id="CP041186">
    <property type="protein sequence ID" value="QDG50231.1"/>
    <property type="molecule type" value="Genomic_DNA"/>
</dbReference>
<dbReference type="GO" id="GO:0004252">
    <property type="term" value="F:serine-type endopeptidase activity"/>
    <property type="evidence" value="ECO:0007669"/>
    <property type="project" value="InterPro"/>
</dbReference>
<dbReference type="SUPFAM" id="SSF49785">
    <property type="entry name" value="Galactose-binding domain-like"/>
    <property type="match status" value="1"/>
</dbReference>
<dbReference type="Pfam" id="PF01483">
    <property type="entry name" value="P_proprotein"/>
    <property type="match status" value="1"/>
</dbReference>
<evidence type="ECO:0000313" key="5">
    <source>
        <dbReference type="EMBL" id="QDG50231.1"/>
    </source>
</evidence>
<keyword evidence="2" id="KW-0378">Hydrolase</keyword>
<dbReference type="Gene3D" id="2.60.120.380">
    <property type="match status" value="2"/>
</dbReference>
<name>A0A4Y6PPF3_PERCE</name>
<sequence>MSKLRLFILTGLLAASVAPLYGCGNECGPGTAEKDGQCVLVAKGCGENTLLENKQCVVNETGCDEGTVLENGYCVPAEASCAEGTSFDQGSGTCVPNTDIVCGEGTEANAEGICVPAAEACADKTVLENGVCVIEAAACGSGTELDPNTGDCALADAACGDGTALDGDTGACVPTAQVCDTGTKFDADSGLCLPDSCGEGDVLVNNVCMSPAEELAANADLTETEPNDPAFDGGTAGTLTVNAVDGDPFVFAGTIGAPTDLDGDGEVDQDVDVFEFDATAGDWFELMVQSTGLPAPAFVVEGPNGEYMRWSPVTSGAATARDLVIPADGTYTVTVLPALNLTSEEVGPSGSDDWGYVGTLKAVSGGTASDQDISGGSVQLTGELTDLHDNLFNMANIAPTDVVTFTVDGIGEDAQGVLQVWGDATTLHESQPISAGQSVTVGVPESGSMLALVDWTMVDGPRVDFDISAEVTGAQQTVTVPAGGTGTMTVSAGLFDLLEINQTNAAAESLDLSITDPNGTEVATTTLDDGELFEHIAFNTGGDYVLTLTNNSGSSVDATLGVNISSPTDLGQVPTGGSVSSTPVNMLEDDVRYYSMSLNADELLEVLHDNAESDAVEIELFDITGEVVDSDTYFYAASSTSGEFVYARTAGSSSSFLARIVTDNGDATDQVITANSRNYEALGLLPTNTQTPTSAVSSLAEDQKAIYTFTVAAGEVFAISQTNDADEEIDFDLIDSTGTEVMSDTFVDVTNDSGYDNYDFEWYWVKTETTFTLEVAATTDMTNLAVTLHSITPSDMGTLDETASLSITGGAIADGQSGFHTFTTTGPTVFSGQVVPAAGEDVDFYIYDSSSSQIVGETGSGGAVSVGGGITTAETFMVRIEADEAVTGYDVTLNGSPRVVDLGVLPADQTTTHSMATFGDNQPLTLQFQVPAGQIIEIYHENDSSDDHDFELFDANGTSLDNESSFYPLSYSNPEYIYYYTDAGGSFELEIEGKDGVSNEVISINLYTPQALGPFAQGNSQTVTGPALLENQRLYYLASFSEDGNLSITGTSGNSEDIDLRIFDKAYTSLVNETATGGITLFRPYTSAGEYLVAVEGDDTPSSFDLTIELQTPLPPPDFGSTPALAIPNDETTSVSDTVSVTNCATVSSVEAFVDITHSQLGDLTITLTAPDGTTSVLLEEYTGLDSDDFVTGWYPAEKTPVGDLATFSGLTGDGTWTLTIFDEYDWFSYPSSSEGDDEGTLNEWGLTLVCQ</sequence>